<organism evidence="1 2">
    <name type="scientific">Teratosphaeria nubilosa</name>
    <dbReference type="NCBI Taxonomy" id="161662"/>
    <lineage>
        <taxon>Eukaryota</taxon>
        <taxon>Fungi</taxon>
        <taxon>Dikarya</taxon>
        <taxon>Ascomycota</taxon>
        <taxon>Pezizomycotina</taxon>
        <taxon>Dothideomycetes</taxon>
        <taxon>Dothideomycetidae</taxon>
        <taxon>Mycosphaerellales</taxon>
        <taxon>Teratosphaeriaceae</taxon>
        <taxon>Teratosphaeria</taxon>
    </lineage>
</organism>
<dbReference type="AlphaFoldDB" id="A0A6G1LKJ6"/>
<protein>
    <submittedName>
        <fullName evidence="1">Uncharacterized protein</fullName>
    </submittedName>
</protein>
<proteinExistence type="predicted"/>
<dbReference type="Proteomes" id="UP000799436">
    <property type="component" value="Unassembled WGS sequence"/>
</dbReference>
<keyword evidence="2" id="KW-1185">Reference proteome</keyword>
<dbReference type="EMBL" id="ML995811">
    <property type="protein sequence ID" value="KAF2773395.1"/>
    <property type="molecule type" value="Genomic_DNA"/>
</dbReference>
<name>A0A6G1LKJ6_9PEZI</name>
<reference evidence="1" key="1">
    <citation type="journal article" date="2020" name="Stud. Mycol.">
        <title>101 Dothideomycetes genomes: a test case for predicting lifestyles and emergence of pathogens.</title>
        <authorList>
            <person name="Haridas S."/>
            <person name="Albert R."/>
            <person name="Binder M."/>
            <person name="Bloem J."/>
            <person name="Labutti K."/>
            <person name="Salamov A."/>
            <person name="Andreopoulos B."/>
            <person name="Baker S."/>
            <person name="Barry K."/>
            <person name="Bills G."/>
            <person name="Bluhm B."/>
            <person name="Cannon C."/>
            <person name="Castanera R."/>
            <person name="Culley D."/>
            <person name="Daum C."/>
            <person name="Ezra D."/>
            <person name="Gonzalez J."/>
            <person name="Henrissat B."/>
            <person name="Kuo A."/>
            <person name="Liang C."/>
            <person name="Lipzen A."/>
            <person name="Lutzoni F."/>
            <person name="Magnuson J."/>
            <person name="Mondo S."/>
            <person name="Nolan M."/>
            <person name="Ohm R."/>
            <person name="Pangilinan J."/>
            <person name="Park H.-J."/>
            <person name="Ramirez L."/>
            <person name="Alfaro M."/>
            <person name="Sun H."/>
            <person name="Tritt A."/>
            <person name="Yoshinaga Y."/>
            <person name="Zwiers L.-H."/>
            <person name="Turgeon B."/>
            <person name="Goodwin S."/>
            <person name="Spatafora J."/>
            <person name="Crous P."/>
            <person name="Grigoriev I."/>
        </authorList>
    </citation>
    <scope>NUCLEOTIDE SEQUENCE</scope>
    <source>
        <strain evidence="1">CBS 116005</strain>
    </source>
</reference>
<gene>
    <name evidence="1" type="ORF">EJ03DRAFT_131114</name>
</gene>
<evidence type="ECO:0000313" key="2">
    <source>
        <dbReference type="Proteomes" id="UP000799436"/>
    </source>
</evidence>
<accession>A0A6G1LKJ6</accession>
<sequence length="79" mass="8273">MHAPPHLPFPRDTLTADPLFKHIAHLAIATFLMSMSMQTSGSQGSSGDSPSTHAMSLEMLIAQLPTASHASLPGAHVVS</sequence>
<evidence type="ECO:0000313" key="1">
    <source>
        <dbReference type="EMBL" id="KAF2773395.1"/>
    </source>
</evidence>